<comment type="subcellular location">
    <subcellularLocation>
        <location evidence="1">Membrane</location>
    </subcellularLocation>
</comment>
<evidence type="ECO:0000256" key="3">
    <source>
        <dbReference type="ARBA" id="ARBA00012976"/>
    </source>
</evidence>
<dbReference type="AlphaFoldDB" id="A0A3D9CDV1"/>
<gene>
    <name evidence="15" type="ORF">DRF65_04420</name>
</gene>
<sequence length="421" mass="48572">MKKTTLLLVLVSAFFSTQAQTTKEEIFSDIKTTGGVYYAYPTPSHKQTPAPVGYESFYISHYGRHGSRWLINDKDFSGVMGVLKKAADNNALTEQGKSALDRLKRIWIQAEGHNGDLTELGALQHKQISQRMFKSNPKAFEKNAVVTAKSTVVPRCILSMANFTNELIANNPKLQVSMESSDKYMKYLNHHTKESIDFRAADNFWQEEKRKFRAENMKSDRFIRNLFNNDKYIYKNINPERVIEAFYWIASDMQNLETDISFYDLFTKDELFNIYQAINYQTYVNDGPSPLSKGLVKNNSIPLVKNMLDEAEDYIKNNKNGASLRFGHDGNITPLLALLNIEGMNKEETDPKEVYKVWNTFQAAPMAANLQLIFYKNKKNDILVKFLHNENEVHIPLQTDSFPYYRWTEVKPYLENIVGTH</sequence>
<protein>
    <recommendedName>
        <fullName evidence="5">Multiple inositol polyphosphate phosphatase 1</fullName>
        <ecNumber evidence="4">3.1.3.62</ecNumber>
        <ecNumber evidence="3">3.1.3.80</ecNumber>
    </recommendedName>
    <alternativeName>
        <fullName evidence="9">2,3-bisphosphoglycerate 3-phosphatase</fullName>
    </alternativeName>
</protein>
<comment type="caution">
    <text evidence="15">The sequence shown here is derived from an EMBL/GenBank/DDBJ whole genome shotgun (WGS) entry which is preliminary data.</text>
</comment>
<keyword evidence="7" id="KW-0378">Hydrolase</keyword>
<dbReference type="InterPro" id="IPR000560">
    <property type="entry name" value="His_Pase_clade-2"/>
</dbReference>
<dbReference type="GO" id="GO:0034417">
    <property type="term" value="F:bisphosphoglycerate 3-phosphatase activity"/>
    <property type="evidence" value="ECO:0007669"/>
    <property type="project" value="UniProtKB-EC"/>
</dbReference>
<feature type="chain" id="PRO_5017748940" description="Multiple inositol polyphosphate phosphatase 1" evidence="14">
    <location>
        <begin position="20"/>
        <end position="421"/>
    </location>
</feature>
<evidence type="ECO:0000256" key="6">
    <source>
        <dbReference type="ARBA" id="ARBA00022729"/>
    </source>
</evidence>
<proteinExistence type="inferred from homology"/>
<evidence type="ECO:0000313" key="15">
    <source>
        <dbReference type="EMBL" id="REC63949.1"/>
    </source>
</evidence>
<evidence type="ECO:0000256" key="11">
    <source>
        <dbReference type="ARBA" id="ARBA00043671"/>
    </source>
</evidence>
<dbReference type="EC" id="3.1.3.80" evidence="3"/>
<dbReference type="PANTHER" id="PTHR20963:SF8">
    <property type="entry name" value="MULTIPLE INOSITOL POLYPHOSPHATE PHOSPHATASE 1"/>
    <property type="match status" value="1"/>
</dbReference>
<evidence type="ECO:0000256" key="1">
    <source>
        <dbReference type="ARBA" id="ARBA00004370"/>
    </source>
</evidence>
<dbReference type="InterPro" id="IPR029033">
    <property type="entry name" value="His_PPase_superfam"/>
</dbReference>
<keyword evidence="8" id="KW-0472">Membrane</keyword>
<evidence type="ECO:0000313" key="16">
    <source>
        <dbReference type="Proteomes" id="UP000256686"/>
    </source>
</evidence>
<comment type="catalytic activity">
    <reaction evidence="11">
        <text>1D-myo-inositol 1,2,4,5,6-pentakisphosphate + H2O = 1D-myo-inositol 1,2,5,6-tetrakisphosphate + phosphate</text>
        <dbReference type="Rhea" id="RHEA:77115"/>
        <dbReference type="ChEBI" id="CHEBI:15377"/>
        <dbReference type="ChEBI" id="CHEBI:43474"/>
        <dbReference type="ChEBI" id="CHEBI:57798"/>
        <dbReference type="ChEBI" id="CHEBI:195535"/>
        <dbReference type="EC" id="3.1.3.62"/>
    </reaction>
    <physiologicalReaction direction="left-to-right" evidence="11">
        <dbReference type="Rhea" id="RHEA:77116"/>
    </physiologicalReaction>
</comment>
<evidence type="ECO:0000256" key="14">
    <source>
        <dbReference type="SAM" id="SignalP"/>
    </source>
</evidence>
<keyword evidence="16" id="KW-1185">Reference proteome</keyword>
<accession>A0A3D9CDV1</accession>
<dbReference type="Proteomes" id="UP000256686">
    <property type="component" value="Unassembled WGS sequence"/>
</dbReference>
<feature type="signal peptide" evidence="14">
    <location>
        <begin position="1"/>
        <end position="19"/>
    </location>
</feature>
<reference evidence="16" key="1">
    <citation type="submission" date="2018-06" db="EMBL/GenBank/DDBJ databases">
        <authorList>
            <person name="Lum Nde A."/>
            <person name="Hugo C."/>
        </authorList>
    </citation>
    <scope>NUCLEOTIDE SEQUENCE [LARGE SCALE GENOMIC DNA]</scope>
    <source>
        <strain evidence="16">1_F178</strain>
    </source>
</reference>
<dbReference type="EC" id="3.1.3.62" evidence="4"/>
<evidence type="ECO:0000256" key="2">
    <source>
        <dbReference type="ARBA" id="ARBA00008422"/>
    </source>
</evidence>
<name>A0A3D9CDV1_9FLAO</name>
<comment type="catalytic activity">
    <reaction evidence="13">
        <text>(2R)-2,3-bisphosphoglycerate + H2O = (2R)-2-phosphoglycerate + phosphate</text>
        <dbReference type="Rhea" id="RHEA:27381"/>
        <dbReference type="ChEBI" id="CHEBI:15377"/>
        <dbReference type="ChEBI" id="CHEBI:43474"/>
        <dbReference type="ChEBI" id="CHEBI:58248"/>
        <dbReference type="ChEBI" id="CHEBI:58289"/>
        <dbReference type="EC" id="3.1.3.80"/>
    </reaction>
    <physiologicalReaction direction="left-to-right" evidence="13">
        <dbReference type="Rhea" id="RHEA:27382"/>
    </physiologicalReaction>
</comment>
<dbReference type="RefSeq" id="WP_115969091.1">
    <property type="nucleotide sequence ID" value="NZ_QNVT01000002.1"/>
</dbReference>
<organism evidence="15 16">
    <name type="scientific">Chryseobacterium pennae</name>
    <dbReference type="NCBI Taxonomy" id="2258962"/>
    <lineage>
        <taxon>Bacteria</taxon>
        <taxon>Pseudomonadati</taxon>
        <taxon>Bacteroidota</taxon>
        <taxon>Flavobacteriia</taxon>
        <taxon>Flavobacteriales</taxon>
        <taxon>Weeksellaceae</taxon>
        <taxon>Chryseobacterium group</taxon>
        <taxon>Chryseobacterium</taxon>
    </lineage>
</organism>
<evidence type="ECO:0000256" key="10">
    <source>
        <dbReference type="ARBA" id="ARBA00043668"/>
    </source>
</evidence>
<evidence type="ECO:0000256" key="9">
    <source>
        <dbReference type="ARBA" id="ARBA00031642"/>
    </source>
</evidence>
<evidence type="ECO:0000256" key="8">
    <source>
        <dbReference type="ARBA" id="ARBA00023136"/>
    </source>
</evidence>
<evidence type="ECO:0000256" key="13">
    <source>
        <dbReference type="ARBA" id="ARBA00043832"/>
    </source>
</evidence>
<evidence type="ECO:0000256" key="4">
    <source>
        <dbReference type="ARBA" id="ARBA00013040"/>
    </source>
</evidence>
<comment type="similarity">
    <text evidence="2">Belongs to the histidine acid phosphatase family. MINPP1 subfamily.</text>
</comment>
<dbReference type="EMBL" id="QNVT01000002">
    <property type="protein sequence ID" value="REC63949.1"/>
    <property type="molecule type" value="Genomic_DNA"/>
</dbReference>
<dbReference type="GO" id="GO:0016020">
    <property type="term" value="C:membrane"/>
    <property type="evidence" value="ECO:0007669"/>
    <property type="project" value="UniProtKB-SubCell"/>
</dbReference>
<comment type="catalytic activity">
    <reaction evidence="10">
        <text>1D-myo-inositol 1,2,5,6-tetrakisphosphate + H2O = 1D-myo-inositol 1,2,6-trisphosphate + phosphate</text>
        <dbReference type="Rhea" id="RHEA:77119"/>
        <dbReference type="ChEBI" id="CHEBI:15377"/>
        <dbReference type="ChEBI" id="CHEBI:43474"/>
        <dbReference type="ChEBI" id="CHEBI:195535"/>
        <dbReference type="ChEBI" id="CHEBI:195537"/>
        <dbReference type="EC" id="3.1.3.62"/>
    </reaction>
    <physiologicalReaction direction="left-to-right" evidence="10">
        <dbReference type="Rhea" id="RHEA:77120"/>
    </physiologicalReaction>
</comment>
<evidence type="ECO:0000256" key="12">
    <source>
        <dbReference type="ARBA" id="ARBA00043691"/>
    </source>
</evidence>
<keyword evidence="6 14" id="KW-0732">Signal</keyword>
<evidence type="ECO:0000256" key="7">
    <source>
        <dbReference type="ARBA" id="ARBA00022801"/>
    </source>
</evidence>
<dbReference type="SUPFAM" id="SSF53254">
    <property type="entry name" value="Phosphoglycerate mutase-like"/>
    <property type="match status" value="1"/>
</dbReference>
<dbReference type="PANTHER" id="PTHR20963">
    <property type="entry name" value="MULTIPLE INOSITOL POLYPHOSPHATE PHOSPHATASE-RELATED"/>
    <property type="match status" value="1"/>
</dbReference>
<comment type="catalytic activity">
    <reaction evidence="12">
        <text>1D-myo-inositol hexakisphosphate + H2O = 1D-myo-inositol 1,2,4,5,6-pentakisphosphate + phosphate</text>
        <dbReference type="Rhea" id="RHEA:16989"/>
        <dbReference type="ChEBI" id="CHEBI:15377"/>
        <dbReference type="ChEBI" id="CHEBI:43474"/>
        <dbReference type="ChEBI" id="CHEBI:57798"/>
        <dbReference type="ChEBI" id="CHEBI:58130"/>
        <dbReference type="EC" id="3.1.3.62"/>
    </reaction>
    <physiologicalReaction direction="left-to-right" evidence="12">
        <dbReference type="Rhea" id="RHEA:16990"/>
    </physiologicalReaction>
</comment>
<dbReference type="Gene3D" id="3.40.50.1240">
    <property type="entry name" value="Phosphoglycerate mutase-like"/>
    <property type="match status" value="1"/>
</dbReference>
<evidence type="ECO:0000256" key="5">
    <source>
        <dbReference type="ARBA" id="ARBA00018097"/>
    </source>
</evidence>
<dbReference type="Pfam" id="PF00328">
    <property type="entry name" value="His_Phos_2"/>
    <property type="match status" value="1"/>
</dbReference>